<evidence type="ECO:0000313" key="6">
    <source>
        <dbReference type="EMBL" id="MXQ53417.1"/>
    </source>
</evidence>
<dbReference type="PANTHER" id="PTHR30346">
    <property type="entry name" value="TRANSCRIPTIONAL DUAL REGULATOR HCAR-RELATED"/>
    <property type="match status" value="1"/>
</dbReference>
<dbReference type="Gene3D" id="3.40.190.10">
    <property type="entry name" value="Periplasmic binding protein-like II"/>
    <property type="match status" value="2"/>
</dbReference>
<dbReference type="EMBL" id="WUUL01000003">
    <property type="protein sequence ID" value="MXQ53417.1"/>
    <property type="molecule type" value="Genomic_DNA"/>
</dbReference>
<name>A0A6I4VP98_9BACL</name>
<dbReference type="InterPro" id="IPR036388">
    <property type="entry name" value="WH-like_DNA-bd_sf"/>
</dbReference>
<protein>
    <submittedName>
        <fullName evidence="6">LysR family transcriptional regulator</fullName>
    </submittedName>
</protein>
<dbReference type="CDD" id="cd08414">
    <property type="entry name" value="PBP2_LTTR_aromatics_like"/>
    <property type="match status" value="1"/>
</dbReference>
<evidence type="ECO:0000256" key="2">
    <source>
        <dbReference type="ARBA" id="ARBA00023015"/>
    </source>
</evidence>
<evidence type="ECO:0000256" key="1">
    <source>
        <dbReference type="ARBA" id="ARBA00009437"/>
    </source>
</evidence>
<accession>A0A6I4VP98</accession>
<organism evidence="6 7">
    <name type="scientific">Shimazuella alba</name>
    <dbReference type="NCBI Taxonomy" id="2690964"/>
    <lineage>
        <taxon>Bacteria</taxon>
        <taxon>Bacillati</taxon>
        <taxon>Bacillota</taxon>
        <taxon>Bacilli</taxon>
        <taxon>Bacillales</taxon>
        <taxon>Thermoactinomycetaceae</taxon>
        <taxon>Shimazuella</taxon>
    </lineage>
</organism>
<gene>
    <name evidence="6" type="ORF">GSM42_06675</name>
</gene>
<keyword evidence="3" id="KW-0238">DNA-binding</keyword>
<proteinExistence type="inferred from homology"/>
<keyword evidence="2" id="KW-0805">Transcription regulation</keyword>
<comment type="similarity">
    <text evidence="1">Belongs to the LysR transcriptional regulatory family.</text>
</comment>
<dbReference type="PROSITE" id="PS50931">
    <property type="entry name" value="HTH_LYSR"/>
    <property type="match status" value="1"/>
</dbReference>
<keyword evidence="7" id="KW-1185">Reference proteome</keyword>
<dbReference type="Proteomes" id="UP000430692">
    <property type="component" value="Unassembled WGS sequence"/>
</dbReference>
<dbReference type="SUPFAM" id="SSF46785">
    <property type="entry name" value="Winged helix' DNA-binding domain"/>
    <property type="match status" value="1"/>
</dbReference>
<dbReference type="InterPro" id="IPR036390">
    <property type="entry name" value="WH_DNA-bd_sf"/>
</dbReference>
<evidence type="ECO:0000313" key="7">
    <source>
        <dbReference type="Proteomes" id="UP000430692"/>
    </source>
</evidence>
<evidence type="ECO:0000259" key="5">
    <source>
        <dbReference type="PROSITE" id="PS50931"/>
    </source>
</evidence>
<evidence type="ECO:0000256" key="3">
    <source>
        <dbReference type="ARBA" id="ARBA00023125"/>
    </source>
</evidence>
<dbReference type="GO" id="GO:0032993">
    <property type="term" value="C:protein-DNA complex"/>
    <property type="evidence" value="ECO:0007669"/>
    <property type="project" value="TreeGrafter"/>
</dbReference>
<dbReference type="PRINTS" id="PR00039">
    <property type="entry name" value="HTHLYSR"/>
</dbReference>
<comment type="caution">
    <text evidence="6">The sequence shown here is derived from an EMBL/GenBank/DDBJ whole genome shotgun (WGS) entry which is preliminary data.</text>
</comment>
<evidence type="ECO:0000256" key="4">
    <source>
        <dbReference type="ARBA" id="ARBA00023163"/>
    </source>
</evidence>
<dbReference type="GO" id="GO:0003677">
    <property type="term" value="F:DNA binding"/>
    <property type="evidence" value="ECO:0007669"/>
    <property type="project" value="UniProtKB-KW"/>
</dbReference>
<feature type="domain" description="HTH lysR-type" evidence="5">
    <location>
        <begin position="1"/>
        <end position="58"/>
    </location>
</feature>
<dbReference type="FunFam" id="1.10.10.10:FF:000001">
    <property type="entry name" value="LysR family transcriptional regulator"/>
    <property type="match status" value="1"/>
</dbReference>
<reference evidence="6 7" key="1">
    <citation type="submission" date="2019-12" db="EMBL/GenBank/DDBJ databases">
        <title>Whole-genome analyses of novel actinobacteria.</title>
        <authorList>
            <person name="Sahin N."/>
            <person name="Saygin H."/>
        </authorList>
    </citation>
    <scope>NUCLEOTIDE SEQUENCE [LARGE SCALE GENOMIC DNA]</scope>
    <source>
        <strain evidence="6 7">KC615</strain>
    </source>
</reference>
<dbReference type="Gene3D" id="1.10.10.10">
    <property type="entry name" value="Winged helix-like DNA-binding domain superfamily/Winged helix DNA-binding domain"/>
    <property type="match status" value="1"/>
</dbReference>
<dbReference type="InterPro" id="IPR005119">
    <property type="entry name" value="LysR_subst-bd"/>
</dbReference>
<dbReference type="InterPro" id="IPR000847">
    <property type="entry name" value="LysR_HTH_N"/>
</dbReference>
<dbReference type="AlphaFoldDB" id="A0A6I4VP98"/>
<dbReference type="GO" id="GO:0003700">
    <property type="term" value="F:DNA-binding transcription factor activity"/>
    <property type="evidence" value="ECO:0007669"/>
    <property type="project" value="InterPro"/>
</dbReference>
<dbReference type="Pfam" id="PF03466">
    <property type="entry name" value="LysR_substrate"/>
    <property type="match status" value="1"/>
</dbReference>
<dbReference type="RefSeq" id="WP_160800763.1">
    <property type="nucleotide sequence ID" value="NZ_WUUL01000003.1"/>
</dbReference>
<keyword evidence="4" id="KW-0804">Transcription</keyword>
<dbReference type="Pfam" id="PF00126">
    <property type="entry name" value="HTH_1"/>
    <property type="match status" value="1"/>
</dbReference>
<dbReference type="SUPFAM" id="SSF53850">
    <property type="entry name" value="Periplasmic binding protein-like II"/>
    <property type="match status" value="1"/>
</dbReference>
<sequence>MELRQVKYFVAVAEELHFGRAANKIGIAQPALSQQIQQLEQELGGLLLNRTKRSVSLTMAGKLFLPEARSLLEKSKHAQDLVRRSFEGMVGDLKLGFVESATWDILPNVISAYRSQFPVVKITPRHLHTVHQIQAIRDGNIDIGIIGLPVNDPDLSVYVIRKEAYWIALHPDHCRADPESKIFVSDLSHESFIVTNREVGAAYYDTMVKICMNNGFSPSIVQTVDEIQTMLSLVSSGMGIAFIHESAKNLRNDIIYKPLHDTDQYAYQISLVWRKRESSPIIKGFLKEVRHLYL</sequence>
<dbReference type="PANTHER" id="PTHR30346:SF0">
    <property type="entry name" value="HCA OPERON TRANSCRIPTIONAL ACTIVATOR HCAR"/>
    <property type="match status" value="1"/>
</dbReference>